<dbReference type="Proteomes" id="UP000006727">
    <property type="component" value="Chromosome 13"/>
</dbReference>
<dbReference type="EnsemblPlants" id="Pp3c13_12649V3.1">
    <property type="protein sequence ID" value="PAC:32930719.CDS.1"/>
    <property type="gene ID" value="Pp3c13_12649"/>
</dbReference>
<reference evidence="1 3" key="2">
    <citation type="journal article" date="2018" name="Plant J.">
        <title>The Physcomitrella patens chromosome-scale assembly reveals moss genome structure and evolution.</title>
        <authorList>
            <person name="Lang D."/>
            <person name="Ullrich K.K."/>
            <person name="Murat F."/>
            <person name="Fuchs J."/>
            <person name="Jenkins J."/>
            <person name="Haas F.B."/>
            <person name="Piednoel M."/>
            <person name="Gundlach H."/>
            <person name="Van Bel M."/>
            <person name="Meyberg R."/>
            <person name="Vives C."/>
            <person name="Morata J."/>
            <person name="Symeonidi A."/>
            <person name="Hiss M."/>
            <person name="Muchero W."/>
            <person name="Kamisugi Y."/>
            <person name="Saleh O."/>
            <person name="Blanc G."/>
            <person name="Decker E.L."/>
            <person name="van Gessel N."/>
            <person name="Grimwood J."/>
            <person name="Hayes R.D."/>
            <person name="Graham S.W."/>
            <person name="Gunter L.E."/>
            <person name="McDaniel S.F."/>
            <person name="Hoernstein S.N.W."/>
            <person name="Larsson A."/>
            <person name="Li F.W."/>
            <person name="Perroud P.F."/>
            <person name="Phillips J."/>
            <person name="Ranjan P."/>
            <person name="Rokshar D.S."/>
            <person name="Rothfels C.J."/>
            <person name="Schneider L."/>
            <person name="Shu S."/>
            <person name="Stevenson D.W."/>
            <person name="Thummler F."/>
            <person name="Tillich M."/>
            <person name="Villarreal Aguilar J.C."/>
            <person name="Widiez T."/>
            <person name="Wong G.K."/>
            <person name="Wymore A."/>
            <person name="Zhang Y."/>
            <person name="Zimmer A.D."/>
            <person name="Quatrano R.S."/>
            <person name="Mayer K.F.X."/>
            <person name="Goodstein D."/>
            <person name="Casacuberta J.M."/>
            <person name="Vandepoele K."/>
            <person name="Reski R."/>
            <person name="Cuming A.C."/>
            <person name="Tuskan G.A."/>
            <person name="Maumus F."/>
            <person name="Salse J."/>
            <person name="Schmutz J."/>
            <person name="Rensing S.A."/>
        </authorList>
    </citation>
    <scope>NUCLEOTIDE SEQUENCE [LARGE SCALE GENOMIC DNA]</scope>
    <source>
        <strain evidence="2 3">cv. Gransden 2004</strain>
    </source>
</reference>
<dbReference type="AlphaFoldDB" id="A0A2K1JLN4"/>
<sequence>MDRSQASFSWEVPRPVWAPRLLLRRLPQSVQLFHSSIYPFTGFVRLIPHLFHFPSINFTASFICSLLHSSIGDQPRAGLLVSGFAELVRI</sequence>
<reference evidence="1 3" key="1">
    <citation type="journal article" date="2008" name="Science">
        <title>The Physcomitrella genome reveals evolutionary insights into the conquest of land by plants.</title>
        <authorList>
            <person name="Rensing S."/>
            <person name="Lang D."/>
            <person name="Zimmer A."/>
            <person name="Terry A."/>
            <person name="Salamov A."/>
            <person name="Shapiro H."/>
            <person name="Nishiyama T."/>
            <person name="Perroud P.-F."/>
            <person name="Lindquist E."/>
            <person name="Kamisugi Y."/>
            <person name="Tanahashi T."/>
            <person name="Sakakibara K."/>
            <person name="Fujita T."/>
            <person name="Oishi K."/>
            <person name="Shin-I T."/>
            <person name="Kuroki Y."/>
            <person name="Toyoda A."/>
            <person name="Suzuki Y."/>
            <person name="Hashimoto A."/>
            <person name="Yamaguchi K."/>
            <person name="Sugano A."/>
            <person name="Kohara Y."/>
            <person name="Fujiyama A."/>
            <person name="Anterola A."/>
            <person name="Aoki S."/>
            <person name="Ashton N."/>
            <person name="Barbazuk W.B."/>
            <person name="Barker E."/>
            <person name="Bennetzen J."/>
            <person name="Bezanilla M."/>
            <person name="Blankenship R."/>
            <person name="Cho S.H."/>
            <person name="Dutcher S."/>
            <person name="Estelle M."/>
            <person name="Fawcett J.A."/>
            <person name="Gundlach H."/>
            <person name="Hanada K."/>
            <person name="Heyl A."/>
            <person name="Hicks K.A."/>
            <person name="Hugh J."/>
            <person name="Lohr M."/>
            <person name="Mayer K."/>
            <person name="Melkozernov A."/>
            <person name="Murata T."/>
            <person name="Nelson D."/>
            <person name="Pils B."/>
            <person name="Prigge M."/>
            <person name="Reiss B."/>
            <person name="Renner T."/>
            <person name="Rombauts S."/>
            <person name="Rushton P."/>
            <person name="Sanderfoot A."/>
            <person name="Schween G."/>
            <person name="Shiu S.-H."/>
            <person name="Stueber K."/>
            <person name="Theodoulou F.L."/>
            <person name="Tu H."/>
            <person name="Van de Peer Y."/>
            <person name="Verrier P.J."/>
            <person name="Waters E."/>
            <person name="Wood A."/>
            <person name="Yang L."/>
            <person name="Cove D."/>
            <person name="Cuming A."/>
            <person name="Hasebe M."/>
            <person name="Lucas S."/>
            <person name="Mishler D.B."/>
            <person name="Reski R."/>
            <person name="Grigoriev I."/>
            <person name="Quatrano R.S."/>
            <person name="Boore J.L."/>
        </authorList>
    </citation>
    <scope>NUCLEOTIDE SEQUENCE [LARGE SCALE GENOMIC DNA]</scope>
    <source>
        <strain evidence="2 3">cv. Gransden 2004</strain>
    </source>
</reference>
<evidence type="ECO:0000313" key="1">
    <source>
        <dbReference type="EMBL" id="PNR42462.1"/>
    </source>
</evidence>
<dbReference type="InParanoid" id="A0A2K1JLN4"/>
<evidence type="ECO:0000313" key="2">
    <source>
        <dbReference type="EnsemblPlants" id="PAC:32930719.CDS.1"/>
    </source>
</evidence>
<organism evidence="1">
    <name type="scientific">Physcomitrium patens</name>
    <name type="common">Spreading-leaved earth moss</name>
    <name type="synonym">Physcomitrella patens</name>
    <dbReference type="NCBI Taxonomy" id="3218"/>
    <lineage>
        <taxon>Eukaryota</taxon>
        <taxon>Viridiplantae</taxon>
        <taxon>Streptophyta</taxon>
        <taxon>Embryophyta</taxon>
        <taxon>Bryophyta</taxon>
        <taxon>Bryophytina</taxon>
        <taxon>Bryopsida</taxon>
        <taxon>Funariidae</taxon>
        <taxon>Funariales</taxon>
        <taxon>Funariaceae</taxon>
        <taxon>Physcomitrium</taxon>
    </lineage>
</organism>
<dbReference type="Gramene" id="Pp3c13_12649V3.1">
    <property type="protein sequence ID" value="PAC:32930719.CDS.1"/>
    <property type="gene ID" value="Pp3c13_12649"/>
</dbReference>
<reference evidence="2" key="3">
    <citation type="submission" date="2020-12" db="UniProtKB">
        <authorList>
            <consortium name="EnsemblPlants"/>
        </authorList>
    </citation>
    <scope>IDENTIFICATION</scope>
</reference>
<dbReference type="EMBL" id="ABEU02000013">
    <property type="protein sequence ID" value="PNR42462.1"/>
    <property type="molecule type" value="Genomic_DNA"/>
</dbReference>
<name>A0A2K1JLN4_PHYPA</name>
<evidence type="ECO:0000313" key="3">
    <source>
        <dbReference type="Proteomes" id="UP000006727"/>
    </source>
</evidence>
<keyword evidence="3" id="KW-1185">Reference proteome</keyword>
<gene>
    <name evidence="1" type="ORF">PHYPA_017292</name>
</gene>
<accession>A0A2K1JLN4</accession>
<protein>
    <submittedName>
        <fullName evidence="1 2">Uncharacterized protein</fullName>
    </submittedName>
</protein>
<proteinExistence type="predicted"/>